<dbReference type="EMBL" id="CP123443">
    <property type="protein sequence ID" value="WGK69430.1"/>
    <property type="molecule type" value="Genomic_DNA"/>
</dbReference>
<comment type="function">
    <text evidence="5 7">Participates in transcription elongation, termination and antitermination.</text>
</comment>
<keyword evidence="1 5" id="KW-0806">Transcription termination</keyword>
<dbReference type="InterPro" id="IPR036735">
    <property type="entry name" value="NGN_dom_sf"/>
</dbReference>
<dbReference type="Proteomes" id="UP001228690">
    <property type="component" value="Chromosome"/>
</dbReference>
<dbReference type="InterPro" id="IPR043425">
    <property type="entry name" value="NusG-like"/>
</dbReference>
<accession>A0ABY8MIM1</accession>
<dbReference type="Pfam" id="PF00467">
    <property type="entry name" value="KOW"/>
    <property type="match status" value="1"/>
</dbReference>
<dbReference type="Gene3D" id="2.30.30.30">
    <property type="match status" value="1"/>
</dbReference>
<dbReference type="InterPro" id="IPR001062">
    <property type="entry name" value="Transcrpt_antiterm_NusG"/>
</dbReference>
<evidence type="ECO:0000256" key="3">
    <source>
        <dbReference type="ARBA" id="ARBA00023015"/>
    </source>
</evidence>
<name>A0ABY8MIM1_9SPIO</name>
<dbReference type="CDD" id="cd06091">
    <property type="entry name" value="KOW_NusG"/>
    <property type="match status" value="1"/>
</dbReference>
<dbReference type="InterPro" id="IPR015869">
    <property type="entry name" value="Transcrpt_antiterm_NusG_bac_CS"/>
</dbReference>
<proteinExistence type="inferred from homology"/>
<reference evidence="9 10" key="1">
    <citation type="submission" date="2023-04" db="EMBL/GenBank/DDBJ databases">
        <title>Spirochaete genome identified in red abalone sample constitutes a novel genus.</title>
        <authorList>
            <person name="Sharma S.P."/>
            <person name="Purcell C.M."/>
            <person name="Hyde J.R."/>
            <person name="Severin A.J."/>
        </authorList>
    </citation>
    <scope>NUCLEOTIDE SEQUENCE [LARGE SCALE GENOMIC DNA]</scope>
    <source>
        <strain evidence="9 10">SP-2023</strain>
    </source>
</reference>
<dbReference type="InterPro" id="IPR006645">
    <property type="entry name" value="NGN-like_dom"/>
</dbReference>
<evidence type="ECO:0000256" key="4">
    <source>
        <dbReference type="ARBA" id="ARBA00023163"/>
    </source>
</evidence>
<dbReference type="Gene3D" id="3.30.70.940">
    <property type="entry name" value="NusG, N-terminal domain"/>
    <property type="match status" value="1"/>
</dbReference>
<dbReference type="SMART" id="SM00738">
    <property type="entry name" value="NGN"/>
    <property type="match status" value="1"/>
</dbReference>
<dbReference type="NCBIfam" id="TIGR00922">
    <property type="entry name" value="nusG"/>
    <property type="match status" value="1"/>
</dbReference>
<evidence type="ECO:0000256" key="5">
    <source>
        <dbReference type="HAMAP-Rule" id="MF_00948"/>
    </source>
</evidence>
<dbReference type="PRINTS" id="PR00338">
    <property type="entry name" value="NUSGTNSCPFCT"/>
</dbReference>
<dbReference type="SUPFAM" id="SSF82679">
    <property type="entry name" value="N-utilization substance G protein NusG, N-terminal domain"/>
    <property type="match status" value="1"/>
</dbReference>
<evidence type="ECO:0000256" key="6">
    <source>
        <dbReference type="NCBIfam" id="TIGR00922"/>
    </source>
</evidence>
<organism evidence="9 10">
    <name type="scientific">Candidatus Haliotispira prima</name>
    <dbReference type="NCBI Taxonomy" id="3034016"/>
    <lineage>
        <taxon>Bacteria</taxon>
        <taxon>Pseudomonadati</taxon>
        <taxon>Spirochaetota</taxon>
        <taxon>Spirochaetia</taxon>
        <taxon>Spirochaetales</taxon>
        <taxon>Spirochaetaceae</taxon>
        <taxon>Candidatus Haliotispira</taxon>
    </lineage>
</organism>
<dbReference type="Pfam" id="PF02357">
    <property type="entry name" value="NusG"/>
    <property type="match status" value="1"/>
</dbReference>
<evidence type="ECO:0000259" key="8">
    <source>
        <dbReference type="SMART" id="SM00738"/>
    </source>
</evidence>
<gene>
    <name evidence="5 9" type="primary">nusG</name>
    <name evidence="9" type="ORF">P0082_00815</name>
</gene>
<evidence type="ECO:0000313" key="9">
    <source>
        <dbReference type="EMBL" id="WGK69430.1"/>
    </source>
</evidence>
<dbReference type="HAMAP" id="MF_00948">
    <property type="entry name" value="NusG"/>
    <property type="match status" value="1"/>
</dbReference>
<evidence type="ECO:0000256" key="2">
    <source>
        <dbReference type="ARBA" id="ARBA00022814"/>
    </source>
</evidence>
<dbReference type="InterPro" id="IPR008991">
    <property type="entry name" value="Translation_prot_SH3-like_sf"/>
</dbReference>
<keyword evidence="10" id="KW-1185">Reference proteome</keyword>
<dbReference type="RefSeq" id="WP_326927613.1">
    <property type="nucleotide sequence ID" value="NZ_CP123443.1"/>
</dbReference>
<evidence type="ECO:0000256" key="1">
    <source>
        <dbReference type="ARBA" id="ARBA00022472"/>
    </source>
</evidence>
<dbReference type="InterPro" id="IPR047050">
    <property type="entry name" value="NGN"/>
</dbReference>
<dbReference type="PANTHER" id="PTHR30265:SF2">
    <property type="entry name" value="TRANSCRIPTION TERMINATION_ANTITERMINATION PROTEIN NUSG"/>
    <property type="match status" value="1"/>
</dbReference>
<dbReference type="PANTHER" id="PTHR30265">
    <property type="entry name" value="RHO-INTERACTING TRANSCRIPTION TERMINATION FACTOR NUSG"/>
    <property type="match status" value="1"/>
</dbReference>
<dbReference type="SUPFAM" id="SSF50104">
    <property type="entry name" value="Translation proteins SH3-like domain"/>
    <property type="match status" value="1"/>
</dbReference>
<evidence type="ECO:0000256" key="7">
    <source>
        <dbReference type="RuleBase" id="RU000538"/>
    </source>
</evidence>
<dbReference type="PROSITE" id="PS01014">
    <property type="entry name" value="NUSG"/>
    <property type="match status" value="1"/>
</dbReference>
<dbReference type="CDD" id="cd09891">
    <property type="entry name" value="NGN_Bact_1"/>
    <property type="match status" value="1"/>
</dbReference>
<keyword evidence="4 5" id="KW-0804">Transcription</keyword>
<keyword evidence="2 5" id="KW-0889">Transcription antitermination</keyword>
<protein>
    <recommendedName>
        <fullName evidence="5 6">Transcription termination/antitermination protein NusG</fullName>
    </recommendedName>
</protein>
<dbReference type="InterPro" id="IPR014722">
    <property type="entry name" value="Rib_uL2_dom2"/>
</dbReference>
<feature type="domain" description="NusG-like N-terminal" evidence="8">
    <location>
        <begin position="2"/>
        <end position="116"/>
    </location>
</feature>
<keyword evidence="3 5" id="KW-0805">Transcription regulation</keyword>
<sequence>MMMGWYVLQALTSQENKVEKYIQNIIESGKFEGILNAVKVPSEVVVEVRNGKKRNVTKKFLPGYVLVEMELPQEKWQAVCSELRSLQGVVGFVGYGKQVRPQPISKEEARSILQRSGDIKSDVKFQVRQDHTIGEEVKIISGPFETFTGRVDEILAEQNKLKVMVAIFGRDTPVELSLDEVERMV</sequence>
<comment type="similarity">
    <text evidence="5 7">Belongs to the NusG family.</text>
</comment>
<dbReference type="InterPro" id="IPR005824">
    <property type="entry name" value="KOW"/>
</dbReference>
<evidence type="ECO:0000313" key="10">
    <source>
        <dbReference type="Proteomes" id="UP001228690"/>
    </source>
</evidence>